<feature type="transmembrane region" description="Helical" evidence="10">
    <location>
        <begin position="187"/>
        <end position="211"/>
    </location>
</feature>
<comment type="similarity">
    <text evidence="10">Belongs to the DHHC palmitoyltransferase family.</text>
</comment>
<evidence type="ECO:0000256" key="8">
    <source>
        <dbReference type="ARBA" id="ARBA00023315"/>
    </source>
</evidence>
<feature type="transmembrane region" description="Helical" evidence="10">
    <location>
        <begin position="52"/>
        <end position="70"/>
    </location>
</feature>
<dbReference type="GO" id="GO:0019706">
    <property type="term" value="F:protein-cysteine S-palmitoyltransferase activity"/>
    <property type="evidence" value="ECO:0007669"/>
    <property type="project" value="UniProtKB-EC"/>
</dbReference>
<evidence type="ECO:0000256" key="6">
    <source>
        <dbReference type="ARBA" id="ARBA00023139"/>
    </source>
</evidence>
<accession>S0AZ08</accession>
<dbReference type="AlphaFoldDB" id="S0AZ08"/>
<evidence type="ECO:0000256" key="4">
    <source>
        <dbReference type="ARBA" id="ARBA00022989"/>
    </source>
</evidence>
<keyword evidence="3 10" id="KW-0812">Transmembrane</keyword>
<feature type="transmembrane region" description="Helical" evidence="10">
    <location>
        <begin position="82"/>
        <end position="102"/>
    </location>
</feature>
<keyword evidence="8 10" id="KW-0012">Acyltransferase</keyword>
<keyword evidence="7" id="KW-0449">Lipoprotein</keyword>
<dbReference type="EMBL" id="AK422025">
    <property type="protein sequence ID" value="BAN40533.1"/>
    <property type="molecule type" value="mRNA"/>
</dbReference>
<comment type="subcellular location">
    <subcellularLocation>
        <location evidence="1">Endomembrane system</location>
        <topology evidence="1">Multi-pass membrane protein</topology>
    </subcellularLocation>
</comment>
<comment type="domain">
    <text evidence="10">The DHHC domain is required for palmitoyltransferase activity.</text>
</comment>
<feature type="transmembrane region" description="Helical" evidence="10">
    <location>
        <begin position="231"/>
        <end position="251"/>
    </location>
</feature>
<dbReference type="GO" id="GO:0006612">
    <property type="term" value="P:protein targeting to membrane"/>
    <property type="evidence" value="ECO:0007669"/>
    <property type="project" value="TreeGrafter"/>
</dbReference>
<dbReference type="VEuPathDB" id="AmoebaDB:EIN_328340"/>
<keyword evidence="2 10" id="KW-0808">Transferase</keyword>
<evidence type="ECO:0000256" key="5">
    <source>
        <dbReference type="ARBA" id="ARBA00023136"/>
    </source>
</evidence>
<name>S0AZ08_ENTIV</name>
<reference evidence="12" key="1">
    <citation type="submission" date="2012-06" db="EMBL/GenBank/DDBJ databases">
        <title>Short 5' UTR of Entamoeba genes.</title>
        <authorList>
            <person name="Hiranuka K."/>
            <person name="Kumagai M."/>
            <person name="Wakaguri H."/>
            <person name="Suzuki Y."/>
            <person name="Sugano S."/>
            <person name="Watanabe J."/>
            <person name="Makioka A."/>
        </authorList>
    </citation>
    <scope>NUCLEOTIDE SEQUENCE</scope>
    <source>
        <strain evidence="12">IP1</strain>
    </source>
</reference>
<dbReference type="PROSITE" id="PS50216">
    <property type="entry name" value="DHHC"/>
    <property type="match status" value="1"/>
</dbReference>
<evidence type="ECO:0000256" key="9">
    <source>
        <dbReference type="ARBA" id="ARBA00048048"/>
    </source>
</evidence>
<evidence type="ECO:0000256" key="7">
    <source>
        <dbReference type="ARBA" id="ARBA00023288"/>
    </source>
</evidence>
<dbReference type="EC" id="2.3.1.225" evidence="10"/>
<dbReference type="InterPro" id="IPR001594">
    <property type="entry name" value="Palmitoyltrfase_DHHC"/>
</dbReference>
<dbReference type="PANTHER" id="PTHR22883:SF43">
    <property type="entry name" value="PALMITOYLTRANSFERASE APP"/>
    <property type="match status" value="1"/>
</dbReference>
<proteinExistence type="evidence at transcript level"/>
<dbReference type="GO" id="GO:0005783">
    <property type="term" value="C:endoplasmic reticulum"/>
    <property type="evidence" value="ECO:0007669"/>
    <property type="project" value="TreeGrafter"/>
</dbReference>
<organism evidence="12">
    <name type="scientific">Entamoeba invadens</name>
    <dbReference type="NCBI Taxonomy" id="33085"/>
    <lineage>
        <taxon>Eukaryota</taxon>
        <taxon>Amoebozoa</taxon>
        <taxon>Evosea</taxon>
        <taxon>Archamoebae</taxon>
        <taxon>Mastigamoebida</taxon>
        <taxon>Entamoebidae</taxon>
        <taxon>Entamoeba</taxon>
    </lineage>
</organism>
<feature type="domain" description="Palmitoyltransferase DHHC" evidence="11">
    <location>
        <begin position="140"/>
        <end position="270"/>
    </location>
</feature>
<evidence type="ECO:0000256" key="10">
    <source>
        <dbReference type="RuleBase" id="RU079119"/>
    </source>
</evidence>
<evidence type="ECO:0000313" key="12">
    <source>
        <dbReference type="EMBL" id="BAN40533.1"/>
    </source>
</evidence>
<comment type="catalytic activity">
    <reaction evidence="9 10">
        <text>L-cysteinyl-[protein] + hexadecanoyl-CoA = S-hexadecanoyl-L-cysteinyl-[protein] + CoA</text>
        <dbReference type="Rhea" id="RHEA:36683"/>
        <dbReference type="Rhea" id="RHEA-COMP:10131"/>
        <dbReference type="Rhea" id="RHEA-COMP:11032"/>
        <dbReference type="ChEBI" id="CHEBI:29950"/>
        <dbReference type="ChEBI" id="CHEBI:57287"/>
        <dbReference type="ChEBI" id="CHEBI:57379"/>
        <dbReference type="ChEBI" id="CHEBI:74151"/>
        <dbReference type="EC" id="2.3.1.225"/>
    </reaction>
</comment>
<keyword evidence="6" id="KW-0564">Palmitate</keyword>
<sequence length="333" mass="39173">MNINYSMTPTPKEKEEIIHNDAEAEYQLVYSNVLPISRNYCHSKCVIGGGYYRVYISVVMVLVPTIFHWIASVRWLIVDYNIAWFIPPLFFFCTIVLLDIFTTNANPGIIPRKIRMIGITPQRCKTCDENVQLQNAEYVTRKYCVTCLIVRPLRSSHCSYCNNCVDKFDHHCPWLGNCVGRRNYRSYFFLLFWSVMYLAYIMVCSLAGLLVPIEKPWSWKAFLKSWKSHYFLEPFIFLYCFVCFGLIGYLFTRHVIQISFGQTTNEKRKKLRAYDMGFIKNWTDFLFSPIPPPFPLLRSKPKKTKQAKMIQEYMPLQIELQTPPNGIDVKIEK</sequence>
<dbReference type="Pfam" id="PF01529">
    <property type="entry name" value="DHHC"/>
    <property type="match status" value="1"/>
</dbReference>
<keyword evidence="4 10" id="KW-1133">Transmembrane helix</keyword>
<evidence type="ECO:0000256" key="3">
    <source>
        <dbReference type="ARBA" id="ARBA00022692"/>
    </source>
</evidence>
<evidence type="ECO:0000259" key="11">
    <source>
        <dbReference type="Pfam" id="PF01529"/>
    </source>
</evidence>
<keyword evidence="5 10" id="KW-0472">Membrane</keyword>
<protein>
    <recommendedName>
        <fullName evidence="10">Palmitoyltransferase</fullName>
        <ecNumber evidence="10">2.3.1.225</ecNumber>
    </recommendedName>
</protein>
<dbReference type="GO" id="GO:0005794">
    <property type="term" value="C:Golgi apparatus"/>
    <property type="evidence" value="ECO:0007669"/>
    <property type="project" value="TreeGrafter"/>
</dbReference>
<dbReference type="PANTHER" id="PTHR22883">
    <property type="entry name" value="ZINC FINGER DHHC DOMAIN CONTAINING PROTEIN"/>
    <property type="match status" value="1"/>
</dbReference>
<dbReference type="InterPro" id="IPR039859">
    <property type="entry name" value="PFA4/ZDH16/20/ERF2-like"/>
</dbReference>
<evidence type="ECO:0000256" key="2">
    <source>
        <dbReference type="ARBA" id="ARBA00022679"/>
    </source>
</evidence>
<evidence type="ECO:0000256" key="1">
    <source>
        <dbReference type="ARBA" id="ARBA00004127"/>
    </source>
</evidence>